<protein>
    <submittedName>
        <fullName evidence="1">NYN domain-containing protein</fullName>
    </submittedName>
</protein>
<evidence type="ECO:0000313" key="2">
    <source>
        <dbReference type="Proteomes" id="UP001055072"/>
    </source>
</evidence>
<reference evidence="1" key="1">
    <citation type="journal article" date="2021" name="Environ. Microbiol.">
        <title>Gene family expansions and transcriptome signatures uncover fungal adaptations to wood decay.</title>
        <authorList>
            <person name="Hage H."/>
            <person name="Miyauchi S."/>
            <person name="Viragh M."/>
            <person name="Drula E."/>
            <person name="Min B."/>
            <person name="Chaduli D."/>
            <person name="Navarro D."/>
            <person name="Favel A."/>
            <person name="Norest M."/>
            <person name="Lesage-Meessen L."/>
            <person name="Balint B."/>
            <person name="Merenyi Z."/>
            <person name="de Eugenio L."/>
            <person name="Morin E."/>
            <person name="Martinez A.T."/>
            <person name="Baldrian P."/>
            <person name="Stursova M."/>
            <person name="Martinez M.J."/>
            <person name="Novotny C."/>
            <person name="Magnuson J.K."/>
            <person name="Spatafora J.W."/>
            <person name="Maurice S."/>
            <person name="Pangilinan J."/>
            <person name="Andreopoulos W."/>
            <person name="LaButti K."/>
            <person name="Hundley H."/>
            <person name="Na H."/>
            <person name="Kuo A."/>
            <person name="Barry K."/>
            <person name="Lipzen A."/>
            <person name="Henrissat B."/>
            <person name="Riley R."/>
            <person name="Ahrendt S."/>
            <person name="Nagy L.G."/>
            <person name="Grigoriev I.V."/>
            <person name="Martin F."/>
            <person name="Rosso M.N."/>
        </authorList>
    </citation>
    <scope>NUCLEOTIDE SEQUENCE</scope>
    <source>
        <strain evidence="1">CBS 384.51</strain>
    </source>
</reference>
<accession>A0ACB8TUB1</accession>
<dbReference type="EMBL" id="MU274931">
    <property type="protein sequence ID" value="KAI0085469.1"/>
    <property type="molecule type" value="Genomic_DNA"/>
</dbReference>
<keyword evidence="2" id="KW-1185">Reference proteome</keyword>
<name>A0ACB8TUB1_9APHY</name>
<proteinExistence type="predicted"/>
<comment type="caution">
    <text evidence="1">The sequence shown here is derived from an EMBL/GenBank/DDBJ whole genome shotgun (WGS) entry which is preliminary data.</text>
</comment>
<sequence length="724" mass="79631">MDSCKWPAIRPPRTHCPRRTSLAAHTLHFLLDMSASGLPSCYFIRAAHFRQLWLNLSWSGRGDFSLSQAAQATRDDVCAYVYHRFCVFFRLCSTFFIVATYIGDVESCQTTRIVRDWLCTSVTRCSHRCCFLICHSSTLTLIYTRLPARGCDPAIRTGLSPVKYKYGQPSTILLSTTSSTHLFLFTMESLIERDTNTVAVFWDYENCEIPAATDGFIVANGIRRIAHNYGSVKAFRAYSAMPEVSSLRTAAIRSDLQACGVSIIDSPHNGRKDTADKMMMVDMLAFANDNASPATIVLISGDGDFLYAVSTLRLRKYDVILLAPSQCSHLGLKAQATAVYDWPRDVLSAELPLPSSTVMTGRYGDSNRAGPTYAAAANSRAVSQPNTPQAITPTRLPTTRPRASSASLQQHTRSSSMPVAPQTTVIATYGLPLSRIQASQGGVLPDVVQRPARMELPPPPSGRNNDRPQPSPWRQPRAIMPTSGSTNNESLSPLAPSINVEMPHDLASYEEEIEERDSEDSSHDDGSQSSTSRGNTPVSGAYLTPAEDSLTQMWNHPPMQLPTPPTQDGEQLLDDSTSSLESDETLRPEEEVPLGYHWELVPDGITVPSVEMYRTRKVFPYYFESLVNVLEEERLRGNTRMISSQLGGKLKQADAKVYIKAGVTKLSEFIRLSKDRGFIITGDLGGSMASNGNVWVALHPSYHGKPAPPPGLMPTASTSYTQLV</sequence>
<evidence type="ECO:0000313" key="1">
    <source>
        <dbReference type="EMBL" id="KAI0085469.1"/>
    </source>
</evidence>
<dbReference type="Proteomes" id="UP001055072">
    <property type="component" value="Unassembled WGS sequence"/>
</dbReference>
<gene>
    <name evidence="1" type="ORF">BDY19DRAFT_966281</name>
</gene>
<organism evidence="1 2">
    <name type="scientific">Irpex rosettiformis</name>
    <dbReference type="NCBI Taxonomy" id="378272"/>
    <lineage>
        <taxon>Eukaryota</taxon>
        <taxon>Fungi</taxon>
        <taxon>Dikarya</taxon>
        <taxon>Basidiomycota</taxon>
        <taxon>Agaricomycotina</taxon>
        <taxon>Agaricomycetes</taxon>
        <taxon>Polyporales</taxon>
        <taxon>Irpicaceae</taxon>
        <taxon>Irpex</taxon>
    </lineage>
</organism>